<dbReference type="RefSeq" id="WP_166255404.1">
    <property type="nucleotide sequence ID" value="NZ_JAAMOW010000004.1"/>
</dbReference>
<keyword evidence="2" id="KW-0238">DNA-binding</keyword>
<dbReference type="AlphaFoldDB" id="A0A6M2BQU5"/>
<sequence>MTAMVRASGLRGYSALMRQLGADPERLLRRYRIDPQLLLDDDALLPLRATAQLFEDSAAITACPDFGLRLADQQDISVLGPLAIAMQHAPTVAEAFDIISRYLFMHSRGMALSVHADSDLVPGAAEVRFELQVPGQGVLRQTMDVCLGDVHHFIELLAGPYALKAVSLPHTPIAPLSVYTRFFGAPVHVAQRHGALHIARETFELRLQTVNPSLQRIAVDYLAQNFGNPAQTLATRVRHLLHRTLGTARSDKCTIAAMLKLHPRTLQRYLDAEGTSFDALRDEVQRELAQRYLCETRIPLTQLAGMLGYAEQSVLTRACRRWFGMTPSALRQQTARPIGGTQAPL</sequence>
<protein>
    <submittedName>
        <fullName evidence="5">AraC family transcriptional regulator</fullName>
    </submittedName>
</protein>
<evidence type="ECO:0000256" key="1">
    <source>
        <dbReference type="ARBA" id="ARBA00023015"/>
    </source>
</evidence>
<evidence type="ECO:0000259" key="4">
    <source>
        <dbReference type="PROSITE" id="PS01124"/>
    </source>
</evidence>
<dbReference type="InterPro" id="IPR032687">
    <property type="entry name" value="AraC-type_N"/>
</dbReference>
<dbReference type="PANTHER" id="PTHR47894:SF4">
    <property type="entry name" value="HTH-TYPE TRANSCRIPTIONAL REGULATOR GADX"/>
    <property type="match status" value="1"/>
</dbReference>
<dbReference type="SMART" id="SM00342">
    <property type="entry name" value="HTH_ARAC"/>
    <property type="match status" value="1"/>
</dbReference>
<comment type="caution">
    <text evidence="5">The sequence shown here is derived from an EMBL/GenBank/DDBJ whole genome shotgun (WGS) entry which is preliminary data.</text>
</comment>
<reference evidence="5 6" key="1">
    <citation type="journal article" date="2014" name="Int. J. Syst. Evol. Microbiol.">
        <title>Solimonas terrae sp. nov., isolated from soil.</title>
        <authorList>
            <person name="Kim S.J."/>
            <person name="Moon J.Y."/>
            <person name="Weon H.Y."/>
            <person name="Ahn J.H."/>
            <person name="Chen W.M."/>
            <person name="Kwon S.W."/>
        </authorList>
    </citation>
    <scope>NUCLEOTIDE SEQUENCE [LARGE SCALE GENOMIC DNA]</scope>
    <source>
        <strain evidence="5 6">KIS83-12</strain>
    </source>
</reference>
<dbReference type="GO" id="GO:0000976">
    <property type="term" value="F:transcription cis-regulatory region binding"/>
    <property type="evidence" value="ECO:0007669"/>
    <property type="project" value="TreeGrafter"/>
</dbReference>
<dbReference type="InterPro" id="IPR009057">
    <property type="entry name" value="Homeodomain-like_sf"/>
</dbReference>
<keyword evidence="6" id="KW-1185">Reference proteome</keyword>
<keyword evidence="3" id="KW-0804">Transcription</keyword>
<name>A0A6M2BQU5_9GAMM</name>
<dbReference type="Pfam" id="PF12625">
    <property type="entry name" value="Arabinose_bd"/>
    <property type="match status" value="1"/>
</dbReference>
<dbReference type="GO" id="GO:0005829">
    <property type="term" value="C:cytosol"/>
    <property type="evidence" value="ECO:0007669"/>
    <property type="project" value="TreeGrafter"/>
</dbReference>
<organism evidence="5 6">
    <name type="scientific">Solimonas terrae</name>
    <dbReference type="NCBI Taxonomy" id="1396819"/>
    <lineage>
        <taxon>Bacteria</taxon>
        <taxon>Pseudomonadati</taxon>
        <taxon>Pseudomonadota</taxon>
        <taxon>Gammaproteobacteria</taxon>
        <taxon>Nevskiales</taxon>
        <taxon>Nevskiaceae</taxon>
        <taxon>Solimonas</taxon>
    </lineage>
</organism>
<dbReference type="PANTHER" id="PTHR47894">
    <property type="entry name" value="HTH-TYPE TRANSCRIPTIONAL REGULATOR GADX"/>
    <property type="match status" value="1"/>
</dbReference>
<dbReference type="EMBL" id="JAAMOW010000004">
    <property type="protein sequence ID" value="NGY04976.1"/>
    <property type="molecule type" value="Genomic_DNA"/>
</dbReference>
<evidence type="ECO:0000313" key="5">
    <source>
        <dbReference type="EMBL" id="NGY04976.1"/>
    </source>
</evidence>
<dbReference type="Gene3D" id="1.10.10.60">
    <property type="entry name" value="Homeodomain-like"/>
    <property type="match status" value="1"/>
</dbReference>
<gene>
    <name evidence="5" type="ORF">G7Y85_09375</name>
</gene>
<keyword evidence="1" id="KW-0805">Transcription regulation</keyword>
<dbReference type="PROSITE" id="PS01124">
    <property type="entry name" value="HTH_ARAC_FAMILY_2"/>
    <property type="match status" value="1"/>
</dbReference>
<evidence type="ECO:0000256" key="3">
    <source>
        <dbReference type="ARBA" id="ARBA00023163"/>
    </source>
</evidence>
<dbReference type="GO" id="GO:0003700">
    <property type="term" value="F:DNA-binding transcription factor activity"/>
    <property type="evidence" value="ECO:0007669"/>
    <property type="project" value="InterPro"/>
</dbReference>
<feature type="domain" description="HTH araC/xylS-type" evidence="4">
    <location>
        <begin position="235"/>
        <end position="333"/>
    </location>
</feature>
<evidence type="ECO:0000313" key="6">
    <source>
        <dbReference type="Proteomes" id="UP000472676"/>
    </source>
</evidence>
<evidence type="ECO:0000256" key="2">
    <source>
        <dbReference type="ARBA" id="ARBA00023125"/>
    </source>
</evidence>
<dbReference type="Pfam" id="PF12833">
    <property type="entry name" value="HTH_18"/>
    <property type="match status" value="1"/>
</dbReference>
<dbReference type="Proteomes" id="UP000472676">
    <property type="component" value="Unassembled WGS sequence"/>
</dbReference>
<accession>A0A6M2BQU5</accession>
<dbReference type="SUPFAM" id="SSF46689">
    <property type="entry name" value="Homeodomain-like"/>
    <property type="match status" value="1"/>
</dbReference>
<dbReference type="InterPro" id="IPR018060">
    <property type="entry name" value="HTH_AraC"/>
</dbReference>
<proteinExistence type="predicted"/>